<dbReference type="PANTHER" id="PTHR40082:SF1">
    <property type="entry name" value="BLR5956 PROTEIN"/>
    <property type="match status" value="1"/>
</dbReference>
<comment type="caution">
    <text evidence="2">The sequence shown here is derived from an EMBL/GenBank/DDBJ whole genome shotgun (WGS) entry which is preliminary data.</text>
</comment>
<dbReference type="InterPro" id="IPR003754">
    <property type="entry name" value="4pyrrol_synth_uPrphyn_synth"/>
</dbReference>
<dbReference type="InterPro" id="IPR036108">
    <property type="entry name" value="4pyrrol_syn_uPrphyn_synt_sf"/>
</dbReference>
<dbReference type="NCBIfam" id="NF004587">
    <property type="entry name" value="PRK05928.2-5"/>
    <property type="match status" value="1"/>
</dbReference>
<dbReference type="GO" id="GO:0006779">
    <property type="term" value="P:porphyrin-containing compound biosynthetic process"/>
    <property type="evidence" value="ECO:0007669"/>
    <property type="project" value="UniProtKB-ARBA"/>
</dbReference>
<reference evidence="2 3" key="1">
    <citation type="journal article" date="2019" name="Int. J. Syst. Evol. Microbiol.">
        <title>The Global Catalogue of Microorganisms (GCM) 10K type strain sequencing project: providing services to taxonomists for standard genome sequencing and annotation.</title>
        <authorList>
            <consortium name="The Broad Institute Genomics Platform"/>
            <consortium name="The Broad Institute Genome Sequencing Center for Infectious Disease"/>
            <person name="Wu L."/>
            <person name="Ma J."/>
        </authorList>
    </citation>
    <scope>NUCLEOTIDE SEQUENCE [LARGE SCALE GENOMIC DNA]</scope>
    <source>
        <strain evidence="2 3">CGMCC 1.12859</strain>
    </source>
</reference>
<dbReference type="SUPFAM" id="SSF69618">
    <property type="entry name" value="HemD-like"/>
    <property type="match status" value="1"/>
</dbReference>
<dbReference type="PANTHER" id="PTHR40082">
    <property type="entry name" value="BLR5956 PROTEIN"/>
    <property type="match status" value="1"/>
</dbReference>
<dbReference type="RefSeq" id="WP_267645467.1">
    <property type="nucleotide sequence ID" value="NZ_JANHGR010000001.1"/>
</dbReference>
<keyword evidence="2" id="KW-0456">Lyase</keyword>
<evidence type="ECO:0000313" key="2">
    <source>
        <dbReference type="EMBL" id="MFD1566198.1"/>
    </source>
</evidence>
<dbReference type="Gene3D" id="3.40.50.10090">
    <property type="match status" value="2"/>
</dbReference>
<organism evidence="2 3">
    <name type="scientific">Halolamina litorea</name>
    <dbReference type="NCBI Taxonomy" id="1515593"/>
    <lineage>
        <taxon>Archaea</taxon>
        <taxon>Methanobacteriati</taxon>
        <taxon>Methanobacteriota</taxon>
        <taxon>Stenosarchaea group</taxon>
        <taxon>Halobacteria</taxon>
        <taxon>Halobacteriales</taxon>
        <taxon>Haloferacaceae</taxon>
    </lineage>
</organism>
<accession>A0ABD6BN65</accession>
<dbReference type="Proteomes" id="UP001597139">
    <property type="component" value="Unassembled WGS sequence"/>
</dbReference>
<dbReference type="AlphaFoldDB" id="A0ABD6BN65"/>
<sequence length="249" mass="25510">MTPPRIAAFRPDDGRIDEAAALLDSLGAEPVPDPMLTIEPTGESPPRADFVVLTSATGVAVLDDAGWAPGDATLCCIGDSTAEAAEAAGWTVERVPDEYDSAGMVAELREDVAGQTVALARSDRASATMPEGLRDAGADVSETTLYRLERPEDAGRSAELAAAGELDGAAFTSSSTVEGFLAAAEERGIREEAIEGLNDAVVGAIADGPAATARDAGIEVDVVPDEADFEALARAVVERAGGRASERSP</sequence>
<evidence type="ECO:0000313" key="3">
    <source>
        <dbReference type="Proteomes" id="UP001597139"/>
    </source>
</evidence>
<evidence type="ECO:0000259" key="1">
    <source>
        <dbReference type="Pfam" id="PF02602"/>
    </source>
</evidence>
<keyword evidence="3" id="KW-1185">Reference proteome</keyword>
<dbReference type="EC" id="4.2.1.75" evidence="2"/>
<protein>
    <submittedName>
        <fullName evidence="2">Uroporphyrinogen-III synthase</fullName>
        <ecNumber evidence="2">4.2.1.75</ecNumber>
    </submittedName>
</protein>
<dbReference type="InterPro" id="IPR039793">
    <property type="entry name" value="UROS/Hem4"/>
</dbReference>
<feature type="domain" description="Tetrapyrrole biosynthesis uroporphyrinogen III synthase" evidence="1">
    <location>
        <begin position="17"/>
        <end position="233"/>
    </location>
</feature>
<dbReference type="Pfam" id="PF02602">
    <property type="entry name" value="HEM4"/>
    <property type="match status" value="1"/>
</dbReference>
<gene>
    <name evidence="2" type="ORF">ACFSAU_01715</name>
</gene>
<dbReference type="CDD" id="cd06578">
    <property type="entry name" value="HemD"/>
    <property type="match status" value="1"/>
</dbReference>
<dbReference type="EMBL" id="JBHUCZ010000001">
    <property type="protein sequence ID" value="MFD1566198.1"/>
    <property type="molecule type" value="Genomic_DNA"/>
</dbReference>
<proteinExistence type="predicted"/>
<dbReference type="GO" id="GO:0004852">
    <property type="term" value="F:uroporphyrinogen-III synthase activity"/>
    <property type="evidence" value="ECO:0007669"/>
    <property type="project" value="UniProtKB-EC"/>
</dbReference>
<name>A0ABD6BN65_9EURY</name>